<feature type="compositionally biased region" description="Gly residues" evidence="1">
    <location>
        <begin position="1167"/>
        <end position="1202"/>
    </location>
</feature>
<proteinExistence type="predicted"/>
<feature type="region of interest" description="Disordered" evidence="1">
    <location>
        <begin position="957"/>
        <end position="1114"/>
    </location>
</feature>
<dbReference type="PANTHER" id="PTHR24216:SF65">
    <property type="entry name" value="PAXILLIN-LIKE PROTEIN 1"/>
    <property type="match status" value="1"/>
</dbReference>
<dbReference type="PANTHER" id="PTHR24216">
    <property type="entry name" value="PAXILLIN-RELATED"/>
    <property type="match status" value="1"/>
</dbReference>
<accession>A0A2N5SRC8</accession>
<feature type="region of interest" description="Disordered" evidence="1">
    <location>
        <begin position="117"/>
        <end position="163"/>
    </location>
</feature>
<feature type="compositionally biased region" description="Low complexity" evidence="1">
    <location>
        <begin position="417"/>
        <end position="429"/>
    </location>
</feature>
<feature type="compositionally biased region" description="Polar residues" evidence="1">
    <location>
        <begin position="297"/>
        <end position="317"/>
    </location>
</feature>
<feature type="compositionally biased region" description="Low complexity" evidence="1">
    <location>
        <begin position="476"/>
        <end position="494"/>
    </location>
</feature>
<protein>
    <recommendedName>
        <fullName evidence="4">CNH domain-containing protein</fullName>
    </recommendedName>
</protein>
<feature type="compositionally biased region" description="Low complexity" evidence="1">
    <location>
        <begin position="1554"/>
        <end position="1566"/>
    </location>
</feature>
<feature type="compositionally biased region" description="Polar residues" evidence="1">
    <location>
        <begin position="445"/>
        <end position="460"/>
    </location>
</feature>
<reference evidence="2 3" key="1">
    <citation type="submission" date="2017-11" db="EMBL/GenBank/DDBJ databases">
        <title>De novo assembly and phasing of dikaryotic genomes from two isolates of Puccinia coronata f. sp. avenae, the causal agent of oat crown rust.</title>
        <authorList>
            <person name="Miller M.E."/>
            <person name="Zhang Y."/>
            <person name="Omidvar V."/>
            <person name="Sperschneider J."/>
            <person name="Schwessinger B."/>
            <person name="Raley C."/>
            <person name="Palmer J.M."/>
            <person name="Garnica D."/>
            <person name="Upadhyaya N."/>
            <person name="Rathjen J."/>
            <person name="Taylor J.M."/>
            <person name="Park R.F."/>
            <person name="Dodds P.N."/>
            <person name="Hirsch C.D."/>
            <person name="Kianian S.F."/>
            <person name="Figueroa M."/>
        </authorList>
    </citation>
    <scope>NUCLEOTIDE SEQUENCE [LARGE SCALE GENOMIC DNA]</scope>
    <source>
        <strain evidence="2">12SD80</strain>
    </source>
</reference>
<feature type="region of interest" description="Disordered" evidence="1">
    <location>
        <begin position="182"/>
        <end position="360"/>
    </location>
</feature>
<evidence type="ECO:0000256" key="1">
    <source>
        <dbReference type="SAM" id="MobiDB-lite"/>
    </source>
</evidence>
<feature type="compositionally biased region" description="Polar residues" evidence="1">
    <location>
        <begin position="1568"/>
        <end position="1577"/>
    </location>
</feature>
<feature type="compositionally biased region" description="Polar residues" evidence="1">
    <location>
        <begin position="257"/>
        <end position="266"/>
    </location>
</feature>
<feature type="compositionally biased region" description="Polar residues" evidence="1">
    <location>
        <begin position="519"/>
        <end position="537"/>
    </location>
</feature>
<comment type="caution">
    <text evidence="2">The sequence shown here is derived from an EMBL/GenBank/DDBJ whole genome shotgun (WGS) entry which is preliminary data.</text>
</comment>
<evidence type="ECO:0000313" key="3">
    <source>
        <dbReference type="Proteomes" id="UP000235392"/>
    </source>
</evidence>
<feature type="compositionally biased region" description="Low complexity" evidence="1">
    <location>
        <begin position="1071"/>
        <end position="1105"/>
    </location>
</feature>
<feature type="compositionally biased region" description="Low complexity" evidence="1">
    <location>
        <begin position="117"/>
        <end position="146"/>
    </location>
</feature>
<feature type="compositionally biased region" description="Low complexity" evidence="1">
    <location>
        <begin position="1816"/>
        <end position="1829"/>
    </location>
</feature>
<gene>
    <name evidence="2" type="ORF">PCASD_19423</name>
</gene>
<dbReference type="EMBL" id="PGCI01000788">
    <property type="protein sequence ID" value="PLW15799.1"/>
    <property type="molecule type" value="Genomic_DNA"/>
</dbReference>
<feature type="compositionally biased region" description="Basic and acidic residues" evidence="1">
    <location>
        <begin position="247"/>
        <end position="256"/>
    </location>
</feature>
<feature type="compositionally biased region" description="Polar residues" evidence="1">
    <location>
        <begin position="730"/>
        <end position="764"/>
    </location>
</feature>
<organism evidence="2 3">
    <name type="scientific">Puccinia coronata f. sp. avenae</name>
    <dbReference type="NCBI Taxonomy" id="200324"/>
    <lineage>
        <taxon>Eukaryota</taxon>
        <taxon>Fungi</taxon>
        <taxon>Dikarya</taxon>
        <taxon>Basidiomycota</taxon>
        <taxon>Pucciniomycotina</taxon>
        <taxon>Pucciniomycetes</taxon>
        <taxon>Pucciniales</taxon>
        <taxon>Pucciniaceae</taxon>
        <taxon>Puccinia</taxon>
    </lineage>
</organism>
<feature type="compositionally biased region" description="Acidic residues" evidence="1">
    <location>
        <begin position="67"/>
        <end position="80"/>
    </location>
</feature>
<feature type="region of interest" description="Disordered" evidence="1">
    <location>
        <begin position="689"/>
        <end position="792"/>
    </location>
</feature>
<feature type="compositionally biased region" description="Polar residues" evidence="1">
    <location>
        <begin position="1028"/>
        <end position="1056"/>
    </location>
</feature>
<feature type="compositionally biased region" description="Polar residues" evidence="1">
    <location>
        <begin position="276"/>
        <end position="290"/>
    </location>
</feature>
<feature type="compositionally biased region" description="Low complexity" evidence="1">
    <location>
        <begin position="318"/>
        <end position="341"/>
    </location>
</feature>
<feature type="compositionally biased region" description="Polar residues" evidence="1">
    <location>
        <begin position="50"/>
        <end position="61"/>
    </location>
</feature>
<feature type="compositionally biased region" description="Polar residues" evidence="1">
    <location>
        <begin position="1610"/>
        <end position="1621"/>
    </location>
</feature>
<feature type="compositionally biased region" description="Basic and acidic residues" evidence="1">
    <location>
        <begin position="208"/>
        <end position="219"/>
    </location>
</feature>
<feature type="region of interest" description="Disordered" evidence="1">
    <location>
        <begin position="1"/>
        <end position="100"/>
    </location>
</feature>
<feature type="region of interest" description="Disordered" evidence="1">
    <location>
        <begin position="1134"/>
        <end position="1209"/>
    </location>
</feature>
<feature type="compositionally biased region" description="Low complexity" evidence="1">
    <location>
        <begin position="700"/>
        <end position="711"/>
    </location>
</feature>
<evidence type="ECO:0000313" key="2">
    <source>
        <dbReference type="EMBL" id="PLW15799.1"/>
    </source>
</evidence>
<dbReference type="Proteomes" id="UP000235392">
    <property type="component" value="Unassembled WGS sequence"/>
</dbReference>
<feature type="region of interest" description="Disordered" evidence="1">
    <location>
        <begin position="1816"/>
        <end position="1872"/>
    </location>
</feature>
<feature type="compositionally biased region" description="Polar residues" evidence="1">
    <location>
        <begin position="1"/>
        <end position="11"/>
    </location>
</feature>
<feature type="region of interest" description="Disordered" evidence="1">
    <location>
        <begin position="835"/>
        <end position="863"/>
    </location>
</feature>
<name>A0A2N5SRC8_9BASI</name>
<sequence length="1953" mass="204726">MMTFSAHHQFNSSAMSHSSPASSLASASSLHLSPQSPLDAPLTALAETTDLPSTSHAQPSWTHMHDDEEDEEEEEEEEDRLWDMTPASPASLHQAQQRTHRIPSITLIDPHPELKLATAPAQTTTSSSASLPSSSSLTSAALISPSPIQPPAHPPLSIAHHLPSPNEEWRSKILNSVRIGEERVAQRRKQSLASLNPAITQPPAHASPSEEHPRNEHATSHLKGKQPAVSPTNNIHPATAPPQPHSSTDHPSHPDHATTNLSTNNPYLDLLHHHSSTSNPSHQIFQTTLAANDDQDSTPSHSKPIIPTSQPRIIDQTSSSSPQSPSGPPRSQSHVRSSSNSLTELPSRPIVPNPALNRSNSAVGRDQRLHADEHALPSRNSTSDSPSENPDPPPPVDGTFLTVVEPDLSLRIAAGISSSESTSPDPSQPGSNLSNSPNPHPDPPGQSSTINMRNTNTTRSKTGKRNFFSTLLHRAAGSNSNPTSPGPSSAPGSTVRNPFESTFIRPSDSTHRGPLNRLGTDSHNSSSQGLDASNSDKVTSAVIQSSYATASTLASMNLSLTPLTPTLPASRNSQPLCGAILDDKFLLIGTNTGLDFVPLTPFVKASNASDRSRGSVHTVKPISLIKKTRFKSLKVLEVRSNILLAIAGRNDHLRVYALDGIRAIVAKKIQDLEEKEDFVWLPKPLARVTPHKGKERVSNAQAQPTASSSPQYSPPPPYGGGGKPAPGQSMTKSTSFQPTTAGTQPNEVPRSTLQSNLRRSSTVGSRLPSGSPAFQLSDTRRSSLHSNSDSSSFISPLGLAGSSLASALQSLRNAVSSEPAPSALGQAPVQVGLEHEVEERENRSSQPDSRPIIPNNGELAHGPNAAVVTNNLQGGQTGTALVEVIKNRSQLLAQAGKRISSPALPIQPIPSSRMIPRSALATDTDDNESLDGNQVNLVDVLSQSSSALGMNALTLGSESRTSVGDAPSSASKKKPTAEASSAPCPPPLITTSARDVHPRINITDEITEVDPHPIARSTSPGRSGLPLATTTNSRVPSSSVVHSDQENQPSSLTVPSRSKKRWSVMDSVFRTHSSSSSSNNNNNNSHANHTPSSSAATSASLPPRSSTDESLVRSASCNQISGIPSLDAAIAQQNPTVRPRPSMQKLRTNAAESNGEFGEMGGSSVAAGGGNGPGGSSGMGGGGGGGGSGSGGGGVMGGGPGSRGEFEDQPRERLATHLHGQNAAETAKTSPHPATLGAPLEYVKLARTKGAKLLRAYETRRRTYLAVLCGEASERIELFTGSKNISLSLNRTFVLPETPRTIEFQMQGDDLVDIYLVYDESVFALEPATVRVREVGIGRNERRAARRERERAARDLASINMRPSVTSTGGSYSSAGVNSGQGYSMGDLTTESLIEAVGLPARTTVSSSPSMVDDGLTLSAPVPSSSIRHASAANASSIATGWGSHETPVVNSGSHPGAGKVPNLWPYTTFQQLQFIPPLPPSVLASTFVIPPTYEAVVMASGGPKAVSNSLAPPDEDAARTLSPINVVEPESENLTIPLNLAVDRLRIHNGGSSIAGEAGSEAGSSMGVGNSTTGSVAPSHLNLGDGSDEMDFPSSDVGEATVTAATERPSPSDNPAPQTILSEGPLLSPISLLSNPASRQIGPPGLFLVTRGKKVTSIVDCDGRSVMKKPFIWMNDKRSRPNTSGAENGHLMGGFRIEVVLIDERRTVMVGLDQLEVKLFEVGGRQAKGLEEFSNSATLDIVPQFILGASSGPASQATAFGGGNGVGVITAQSLQSNLNFRDHYHHHQQQQHHHNHHSALNLSSLSNLTMGLSKWNDGSSSSSSNNPHYYHHHHAGGSGSNVSLPGSAPAGAHQFSTAPVHHSPSSITLPPSDREVIFLGSSMTRNAVIWAERIGNSFAIYSLSSISSPPPVHHLPLAHSSSSASAPAAAAGAAAAAASAPSSIPVPHPPSC</sequence>
<feature type="region of interest" description="Disordered" evidence="1">
    <location>
        <begin position="416"/>
        <end position="537"/>
    </location>
</feature>
<feature type="region of interest" description="Disordered" evidence="1">
    <location>
        <begin position="1554"/>
        <end position="1624"/>
    </location>
</feature>
<evidence type="ECO:0008006" key="4">
    <source>
        <dbReference type="Google" id="ProtNLM"/>
    </source>
</evidence>
<feature type="compositionally biased region" description="Low complexity" evidence="1">
    <location>
        <begin position="12"/>
        <end position="38"/>
    </location>
</feature>
<feature type="region of interest" description="Disordered" evidence="1">
    <location>
        <begin position="373"/>
        <end position="401"/>
    </location>
</feature>